<dbReference type="AlphaFoldDB" id="A0A2N3NAE0"/>
<evidence type="ECO:0000313" key="5">
    <source>
        <dbReference type="Proteomes" id="UP000233524"/>
    </source>
</evidence>
<keyword evidence="1" id="KW-0442">Lipid degradation</keyword>
<dbReference type="GO" id="GO:0016042">
    <property type="term" value="P:lipid catabolic process"/>
    <property type="evidence" value="ECO:0007669"/>
    <property type="project" value="UniProtKB-KW"/>
</dbReference>
<dbReference type="Pfam" id="PF00388">
    <property type="entry name" value="PI-PLC-X"/>
    <property type="match status" value="1"/>
</dbReference>
<feature type="domain" description="PI-PLC Y-box" evidence="3">
    <location>
        <begin position="455"/>
        <end position="565"/>
    </location>
</feature>
<dbReference type="SMART" id="SM00148">
    <property type="entry name" value="PLCXc"/>
    <property type="match status" value="1"/>
</dbReference>
<dbReference type="VEuPathDB" id="FungiDB:jhhlp_004021"/>
<dbReference type="SMART" id="SM00149">
    <property type="entry name" value="PLCYc"/>
    <property type="match status" value="1"/>
</dbReference>
<dbReference type="PANTHER" id="PTHR10336">
    <property type="entry name" value="PHOSPHOINOSITIDE-SPECIFIC PHOSPHOLIPASE C FAMILY PROTEIN"/>
    <property type="match status" value="1"/>
</dbReference>
<sequence length="684" mass="77260">MRFWLRQRKVEPVERTEIKPRRPPLRSQSSSFIRPRAILNRLSTIASLRLNTDSKESSEIVEVVEVPIRQKLPSFHISPVAHRHLESEFRRLSHPHLILKREKFAEFLATVQGEENIRLNKARYRFHEFCDIIMLYYGFDAIQRPLSYKKDLSKPITHYFINSSHNTYLCGNQFTSTSSPEPYRTALLRGCRCIEIDVLNGDSPSLDSKKPTDHKKTVSHESIPLLAGSLMDKVEETIHSTRQFIRDHSPRPTRRRLDPNQTSDSSSQTQTSEGGSSISLSPNGALEKPVRGRSLLSKLSYPKTEPIVAHKWAATRPCGFREVCKAIRESAFQTTQLPVIVSLEVLADEDQQEVMVQIMKEEWAGLLLSEPLEGCDPKFHAPRLEDLKNKILIKVKKATPKPLGSASLGGLTPGGSHGDSTDDDRCSFTTKTSPAMESPNPADLGAKRVAICRNLSNLSIYTFSQSFKGFDNRTTKKPGHIFSISESRIHELVANNPFEIFQHNKNFLMRAFPDGTRVNSSNPDPSPFWRQGVQMVAMNRQNLDEGMILNEGMFADEEGWVLKPKGYGVTDKGTESYHDAVPLTTTDLKISILAGQKICSADHCEDDDGKDRRANLRPSVKCELQYEKCDTRKGEKKDKMISQVVECKKKTKPSETDHPDFGEGGCSFSFEGIRGTLQEFVFIR</sequence>
<dbReference type="PROSITE" id="PS50007">
    <property type="entry name" value="PIPLC_X_DOMAIN"/>
    <property type="match status" value="1"/>
</dbReference>
<proteinExistence type="predicted"/>
<comment type="caution">
    <text evidence="4">The sequence shown here is derived from an EMBL/GenBank/DDBJ whole genome shotgun (WGS) entry which is preliminary data.</text>
</comment>
<feature type="compositionally biased region" description="Low complexity" evidence="2">
    <location>
        <begin position="261"/>
        <end position="279"/>
    </location>
</feature>
<dbReference type="PANTHER" id="PTHR10336:SF82">
    <property type="entry name" value="PHOSPHOINOSITIDE PHOSPHOLIPASE C"/>
    <property type="match status" value="1"/>
</dbReference>
<dbReference type="InterPro" id="IPR001192">
    <property type="entry name" value="PI-PLC_fam"/>
</dbReference>
<evidence type="ECO:0000259" key="3">
    <source>
        <dbReference type="PROSITE" id="PS50008"/>
    </source>
</evidence>
<dbReference type="Proteomes" id="UP000233524">
    <property type="component" value="Unassembled WGS sequence"/>
</dbReference>
<keyword evidence="5" id="KW-1185">Reference proteome</keyword>
<accession>A0A2N3NAE0</accession>
<name>A0A2N3NAE0_9PEZI</name>
<feature type="region of interest" description="Disordered" evidence="2">
    <location>
        <begin position="242"/>
        <end position="287"/>
    </location>
</feature>
<feature type="region of interest" description="Disordered" evidence="2">
    <location>
        <begin position="404"/>
        <end position="442"/>
    </location>
</feature>
<dbReference type="OrthoDB" id="269822at2759"/>
<dbReference type="InterPro" id="IPR000909">
    <property type="entry name" value="PLipase_C_PInositol-sp_X_dom"/>
</dbReference>
<evidence type="ECO:0000313" key="4">
    <source>
        <dbReference type="EMBL" id="PKS09406.1"/>
    </source>
</evidence>
<dbReference type="Pfam" id="PF00387">
    <property type="entry name" value="PI-PLC-Y"/>
    <property type="match status" value="1"/>
</dbReference>
<evidence type="ECO:0000256" key="1">
    <source>
        <dbReference type="RuleBase" id="RU361133"/>
    </source>
</evidence>
<evidence type="ECO:0000256" key="2">
    <source>
        <dbReference type="SAM" id="MobiDB-lite"/>
    </source>
</evidence>
<dbReference type="InterPro" id="IPR001711">
    <property type="entry name" value="PLipase_C_Pinositol-sp_Y"/>
</dbReference>
<dbReference type="EC" id="3.1.4.11" evidence="1"/>
<gene>
    <name evidence="4" type="ORF">jhhlp_004021</name>
</gene>
<protein>
    <recommendedName>
        <fullName evidence="1">Phosphoinositide phospholipase C</fullName>
        <ecNumber evidence="1">3.1.4.11</ecNumber>
    </recommendedName>
</protein>
<dbReference type="SUPFAM" id="SSF51695">
    <property type="entry name" value="PLC-like phosphodiesterases"/>
    <property type="match status" value="1"/>
</dbReference>
<dbReference type="GO" id="GO:0048015">
    <property type="term" value="P:phosphatidylinositol-mediated signaling"/>
    <property type="evidence" value="ECO:0007669"/>
    <property type="project" value="TreeGrafter"/>
</dbReference>
<dbReference type="Gene3D" id="3.20.20.190">
    <property type="entry name" value="Phosphatidylinositol (PI) phosphodiesterase"/>
    <property type="match status" value="2"/>
</dbReference>
<dbReference type="PRINTS" id="PR00390">
    <property type="entry name" value="PHPHLIPASEC"/>
</dbReference>
<keyword evidence="1" id="KW-0443">Lipid metabolism</keyword>
<comment type="catalytic activity">
    <reaction evidence="1">
        <text>a 1,2-diacyl-sn-glycero-3-phospho-(1D-myo-inositol-4,5-bisphosphate) + H2O = 1D-myo-inositol 1,4,5-trisphosphate + a 1,2-diacyl-sn-glycerol + H(+)</text>
        <dbReference type="Rhea" id="RHEA:33179"/>
        <dbReference type="ChEBI" id="CHEBI:15377"/>
        <dbReference type="ChEBI" id="CHEBI:15378"/>
        <dbReference type="ChEBI" id="CHEBI:17815"/>
        <dbReference type="ChEBI" id="CHEBI:58456"/>
        <dbReference type="ChEBI" id="CHEBI:203600"/>
        <dbReference type="EC" id="3.1.4.11"/>
    </reaction>
</comment>
<dbReference type="InParanoid" id="A0A2N3NAE0"/>
<reference evidence="4 5" key="1">
    <citation type="journal article" date="2017" name="G3 (Bethesda)">
        <title>First Draft Genome Sequence of the Pathogenic Fungus Lomentospora prolificans (Formerly Scedosporium prolificans).</title>
        <authorList>
            <person name="Luo R."/>
            <person name="Zimin A."/>
            <person name="Workman R."/>
            <person name="Fan Y."/>
            <person name="Pertea G."/>
            <person name="Grossman N."/>
            <person name="Wear M.P."/>
            <person name="Jia B."/>
            <person name="Miller H."/>
            <person name="Casadevall A."/>
            <person name="Timp W."/>
            <person name="Zhang S.X."/>
            <person name="Salzberg S.L."/>
        </authorList>
    </citation>
    <scope>NUCLEOTIDE SEQUENCE [LARGE SCALE GENOMIC DNA]</scope>
    <source>
        <strain evidence="4 5">JHH-5317</strain>
    </source>
</reference>
<organism evidence="4 5">
    <name type="scientific">Lomentospora prolificans</name>
    <dbReference type="NCBI Taxonomy" id="41688"/>
    <lineage>
        <taxon>Eukaryota</taxon>
        <taxon>Fungi</taxon>
        <taxon>Dikarya</taxon>
        <taxon>Ascomycota</taxon>
        <taxon>Pezizomycotina</taxon>
        <taxon>Sordariomycetes</taxon>
        <taxon>Hypocreomycetidae</taxon>
        <taxon>Microascales</taxon>
        <taxon>Microascaceae</taxon>
        <taxon>Lomentospora</taxon>
    </lineage>
</organism>
<dbReference type="GO" id="GO:0051209">
    <property type="term" value="P:release of sequestered calcium ion into cytosol"/>
    <property type="evidence" value="ECO:0007669"/>
    <property type="project" value="TreeGrafter"/>
</dbReference>
<feature type="compositionally biased region" description="Basic and acidic residues" evidence="2">
    <location>
        <begin position="242"/>
        <end position="258"/>
    </location>
</feature>
<dbReference type="EMBL" id="NLAX01000010">
    <property type="protein sequence ID" value="PKS09406.1"/>
    <property type="molecule type" value="Genomic_DNA"/>
</dbReference>
<keyword evidence="1" id="KW-0378">Hydrolase</keyword>
<dbReference type="GO" id="GO:0004435">
    <property type="term" value="F:phosphatidylinositol-4,5-bisphosphate phospholipase C activity"/>
    <property type="evidence" value="ECO:0007669"/>
    <property type="project" value="UniProtKB-EC"/>
</dbReference>
<dbReference type="PROSITE" id="PS50008">
    <property type="entry name" value="PIPLC_Y_DOMAIN"/>
    <property type="match status" value="1"/>
</dbReference>
<dbReference type="STRING" id="41688.A0A2N3NAE0"/>
<dbReference type="InterPro" id="IPR017946">
    <property type="entry name" value="PLC-like_Pdiesterase_TIM-brl"/>
</dbReference>